<keyword evidence="3" id="KW-1185">Reference proteome</keyword>
<name>A0ABT8L7B5_9BACT</name>
<proteinExistence type="predicted"/>
<dbReference type="InterPro" id="IPR025150">
    <property type="entry name" value="GH123_cat"/>
</dbReference>
<dbReference type="EMBL" id="JAUJEB010000003">
    <property type="protein sequence ID" value="MDN5213644.1"/>
    <property type="molecule type" value="Genomic_DNA"/>
</dbReference>
<dbReference type="RefSeq" id="WP_346758981.1">
    <property type="nucleotide sequence ID" value="NZ_JAUJEB010000003.1"/>
</dbReference>
<feature type="domain" description="Glycoside hydrolase 123 catalytic" evidence="1">
    <location>
        <begin position="197"/>
        <end position="505"/>
    </location>
</feature>
<accession>A0ABT8L7B5</accession>
<comment type="caution">
    <text evidence="2">The sequence shown here is derived from an EMBL/GenBank/DDBJ whole genome shotgun (WGS) entry which is preliminary data.</text>
</comment>
<dbReference type="Proteomes" id="UP001172083">
    <property type="component" value="Unassembled WGS sequence"/>
</dbReference>
<dbReference type="Pfam" id="PF13320">
    <property type="entry name" value="GH123_cat"/>
    <property type="match status" value="1"/>
</dbReference>
<reference evidence="2" key="1">
    <citation type="submission" date="2023-06" db="EMBL/GenBank/DDBJ databases">
        <title>Genomic of Agaribacillus aureum.</title>
        <authorList>
            <person name="Wang G."/>
        </authorList>
    </citation>
    <scope>NUCLEOTIDE SEQUENCE</scope>
    <source>
        <strain evidence="2">BMA12</strain>
    </source>
</reference>
<gene>
    <name evidence="2" type="ORF">QQ020_16350</name>
</gene>
<evidence type="ECO:0000313" key="3">
    <source>
        <dbReference type="Proteomes" id="UP001172083"/>
    </source>
</evidence>
<sequence length="548" mass="63099">MKIILTTLLLVVSSGLLAQVKLWLVDPLEAIYPDTNLLSDYGDSWSAGFPQGTVVDVHIVLRLPVGEPFTFSAINDGKSLPLNCWSKLIDVPVEQNTGLDSRTEAFKGKVNPHVIRKAPFRVYEVIQPAGTNRMVGKNEFSAIRLAIPPSEFTKPGIHKIQIKIEGKDWSRQAIFRAEIHEVKIPNLSDSRFFYTNWFNLKRMEEKHAVERWTDAWFEMLKQYAEMMAHGRQNAITVPGELITLEDDRIVLDEARMLRFINVFRDAGFQYFESPHLMYRGDNDDWGDPELKVVLTKKRYYKEGGKEDVGTIVKLIKKFADKNGLSDRWLQHISDEPTEIQAECYKDIAAQVKSIYPDIRIMEATNDRDGIAGAIDLWCPLINDFQENEVFFREREKLGEKVLVYTCLIPGGKWLNRTLDMEKLRQVYFGWGAAHYNTFGYLHWGLNQYLANPFEQSVVPHPSPAASANNFLPAGDTHVIYPGKDGPLSSIRFEAHRIGIEDYEMLMKLKEQKPALSQKLIRKLFRSYTNYNTSLSDYRKMRKKLLRLL</sequence>
<evidence type="ECO:0000259" key="1">
    <source>
        <dbReference type="Pfam" id="PF13320"/>
    </source>
</evidence>
<organism evidence="2 3">
    <name type="scientific">Agaribacillus aureus</name>
    <dbReference type="NCBI Taxonomy" id="3051825"/>
    <lineage>
        <taxon>Bacteria</taxon>
        <taxon>Pseudomonadati</taxon>
        <taxon>Bacteroidota</taxon>
        <taxon>Cytophagia</taxon>
        <taxon>Cytophagales</taxon>
        <taxon>Splendidivirgaceae</taxon>
        <taxon>Agaribacillus</taxon>
    </lineage>
</organism>
<evidence type="ECO:0000313" key="2">
    <source>
        <dbReference type="EMBL" id="MDN5213644.1"/>
    </source>
</evidence>
<protein>
    <submittedName>
        <fullName evidence="2">DUF4091 domain-containing protein</fullName>
    </submittedName>
</protein>